<organism evidence="1 2">
    <name type="scientific">Herbidospora solisilvae</name>
    <dbReference type="NCBI Taxonomy" id="2696284"/>
    <lineage>
        <taxon>Bacteria</taxon>
        <taxon>Bacillati</taxon>
        <taxon>Actinomycetota</taxon>
        <taxon>Actinomycetes</taxon>
        <taxon>Streptosporangiales</taxon>
        <taxon>Streptosporangiaceae</taxon>
        <taxon>Herbidospora</taxon>
    </lineage>
</organism>
<evidence type="ECO:0000313" key="1">
    <source>
        <dbReference type="EMBL" id="NAS27514.1"/>
    </source>
</evidence>
<keyword evidence="2" id="KW-1185">Reference proteome</keyword>
<reference evidence="1 2" key="1">
    <citation type="submission" date="2020-01" db="EMBL/GenBank/DDBJ databases">
        <title>Herbidospora sp. NEAU-GS84 nov., a novel actinomycete isolated from soil.</title>
        <authorList>
            <person name="Han L."/>
        </authorList>
    </citation>
    <scope>NUCLEOTIDE SEQUENCE [LARGE SCALE GENOMIC DNA]</scope>
    <source>
        <strain evidence="1 2">NEAU-GS84</strain>
    </source>
</reference>
<dbReference type="RefSeq" id="WP_161484435.1">
    <property type="nucleotide sequence ID" value="NZ_WXEW01000021.1"/>
</dbReference>
<proteinExistence type="predicted"/>
<sequence length="82" mass="9163">MADVYLTTHVDRMDVEIERLSRLISKGAELDRELAAGLGVSISIPSVQTDIDRASAAVEALSTDFKKWSEERDKPRTTRTRS</sequence>
<comment type="caution">
    <text evidence="1">The sequence shown here is derived from an EMBL/GenBank/DDBJ whole genome shotgun (WGS) entry which is preliminary data.</text>
</comment>
<gene>
    <name evidence="1" type="ORF">GT755_38335</name>
</gene>
<dbReference type="EMBL" id="WXEW01000021">
    <property type="protein sequence ID" value="NAS27514.1"/>
    <property type="molecule type" value="Genomic_DNA"/>
</dbReference>
<dbReference type="Proteomes" id="UP000479526">
    <property type="component" value="Unassembled WGS sequence"/>
</dbReference>
<dbReference type="AlphaFoldDB" id="A0A7C9N7R8"/>
<evidence type="ECO:0000313" key="2">
    <source>
        <dbReference type="Proteomes" id="UP000479526"/>
    </source>
</evidence>
<name>A0A7C9N7R8_9ACTN</name>
<accession>A0A7C9N7R8</accession>
<protein>
    <submittedName>
        <fullName evidence="1">Uncharacterized protein</fullName>
    </submittedName>
</protein>